<dbReference type="AlphaFoldDB" id="A0AA87LM16"/>
<organism evidence="1 2">
    <name type="scientific">Bifidobacterium longum subsp. longum 1-6B</name>
    <dbReference type="NCBI Taxonomy" id="1161744"/>
    <lineage>
        <taxon>Bacteria</taxon>
        <taxon>Bacillati</taxon>
        <taxon>Actinomycetota</taxon>
        <taxon>Actinomycetes</taxon>
        <taxon>Bifidobacteriales</taxon>
        <taxon>Bifidobacteriaceae</taxon>
        <taxon>Bifidobacterium</taxon>
    </lineage>
</organism>
<gene>
    <name evidence="1" type="ORF">HMPREF1313_0617</name>
</gene>
<name>A0AA87LM16_BIFLL</name>
<protein>
    <submittedName>
        <fullName evidence="1">Uncharacterized protein</fullName>
    </submittedName>
</protein>
<comment type="caution">
    <text evidence="1">The sequence shown here is derived from an EMBL/GenBank/DDBJ whole genome shotgun (WGS) entry which is preliminary data.</text>
</comment>
<evidence type="ECO:0000313" key="1">
    <source>
        <dbReference type="EMBL" id="EIJ22482.1"/>
    </source>
</evidence>
<proteinExistence type="predicted"/>
<reference evidence="1 2" key="1">
    <citation type="journal article" date="2013" name="Genome Announc.">
        <title>Draft Genome Sequences of Two Pairs of Human Intestinal Bifidobacterium longum subsp. longum Strains, 44B and 1-6B and 35B and 2-2B, Consecutively Isolated from Two Children after a 5-Year Time Period.</title>
        <authorList>
            <person name="Shkoporov A.N."/>
            <person name="Efimov B.A."/>
            <person name="Khokhlova E.V."/>
            <person name="Chaplin A.V."/>
            <person name="Kafarskaya L.I."/>
            <person name="Durkin A.S."/>
            <person name="McCorrison J."/>
            <person name="Torralba M."/>
            <person name="Gillis M."/>
            <person name="Sutton G."/>
            <person name="Weibel D.B."/>
            <person name="Nelson K.E."/>
            <person name="Smeianov V.V."/>
        </authorList>
    </citation>
    <scope>NUCLEOTIDE SEQUENCE [LARGE SCALE GENOMIC DNA]</scope>
    <source>
        <strain evidence="1 2">1-6B</strain>
    </source>
</reference>
<accession>A0AA87LM16</accession>
<evidence type="ECO:0000313" key="2">
    <source>
        <dbReference type="Proteomes" id="UP000006410"/>
    </source>
</evidence>
<dbReference type="Proteomes" id="UP000006410">
    <property type="component" value="Unassembled WGS sequence"/>
</dbReference>
<sequence>MTQTGHLLLGEQCLVLCSGLGEGLVGDAESAARGERLESGRADV</sequence>
<dbReference type="EMBL" id="AJTF01000156">
    <property type="protein sequence ID" value="EIJ22482.1"/>
    <property type="molecule type" value="Genomic_DNA"/>
</dbReference>